<accession>A0A914I5R6</accession>
<dbReference type="Proteomes" id="UP000887572">
    <property type="component" value="Unplaced"/>
</dbReference>
<keyword evidence="1" id="KW-1185">Reference proteome</keyword>
<organism evidence="1 2">
    <name type="scientific">Globodera rostochiensis</name>
    <name type="common">Golden nematode worm</name>
    <name type="synonym">Heterodera rostochiensis</name>
    <dbReference type="NCBI Taxonomy" id="31243"/>
    <lineage>
        <taxon>Eukaryota</taxon>
        <taxon>Metazoa</taxon>
        <taxon>Ecdysozoa</taxon>
        <taxon>Nematoda</taxon>
        <taxon>Chromadorea</taxon>
        <taxon>Rhabditida</taxon>
        <taxon>Tylenchina</taxon>
        <taxon>Tylenchomorpha</taxon>
        <taxon>Tylenchoidea</taxon>
        <taxon>Heteroderidae</taxon>
        <taxon>Heteroderinae</taxon>
        <taxon>Globodera</taxon>
    </lineage>
</organism>
<evidence type="ECO:0000313" key="2">
    <source>
        <dbReference type="WBParaSite" id="Gr19_v10_g7572.t1"/>
    </source>
</evidence>
<reference evidence="2" key="1">
    <citation type="submission" date="2022-11" db="UniProtKB">
        <authorList>
            <consortium name="WormBaseParasite"/>
        </authorList>
    </citation>
    <scope>IDENTIFICATION</scope>
</reference>
<name>A0A914I5R6_GLORO</name>
<protein>
    <submittedName>
        <fullName evidence="2">Uncharacterized protein</fullName>
    </submittedName>
</protein>
<dbReference type="WBParaSite" id="Gr19_v10_g7572.t1">
    <property type="protein sequence ID" value="Gr19_v10_g7572.t1"/>
    <property type="gene ID" value="Gr19_v10_g7572"/>
</dbReference>
<evidence type="ECO:0000313" key="1">
    <source>
        <dbReference type="Proteomes" id="UP000887572"/>
    </source>
</evidence>
<proteinExistence type="predicted"/>
<dbReference type="AlphaFoldDB" id="A0A914I5R6"/>
<sequence>MRQGLQAMPMPTVSTSAGGYAGAGWAIFGQLPNHSNAVAAASSTHSAHALFAAHGAAGFAGAAALFATVSAGPYSHPALFQGYGGTVTKVIAIPMTAQRGQPLMSWHRNFAMTSSSKFGVGGCRADGLLGSAPSGRFSFSKAVNCSHGHRYELWWPR</sequence>